<dbReference type="EMBL" id="JAHRIP010035221">
    <property type="protein sequence ID" value="MEQ2293917.1"/>
    <property type="molecule type" value="Genomic_DNA"/>
</dbReference>
<organism evidence="1 2">
    <name type="scientific">Ameca splendens</name>
    <dbReference type="NCBI Taxonomy" id="208324"/>
    <lineage>
        <taxon>Eukaryota</taxon>
        <taxon>Metazoa</taxon>
        <taxon>Chordata</taxon>
        <taxon>Craniata</taxon>
        <taxon>Vertebrata</taxon>
        <taxon>Euteleostomi</taxon>
        <taxon>Actinopterygii</taxon>
        <taxon>Neopterygii</taxon>
        <taxon>Teleostei</taxon>
        <taxon>Neoteleostei</taxon>
        <taxon>Acanthomorphata</taxon>
        <taxon>Ovalentaria</taxon>
        <taxon>Atherinomorphae</taxon>
        <taxon>Cyprinodontiformes</taxon>
        <taxon>Goodeidae</taxon>
        <taxon>Ameca</taxon>
    </lineage>
</organism>
<evidence type="ECO:0000313" key="2">
    <source>
        <dbReference type="Proteomes" id="UP001469553"/>
    </source>
</evidence>
<comment type="caution">
    <text evidence="1">The sequence shown here is derived from an EMBL/GenBank/DDBJ whole genome shotgun (WGS) entry which is preliminary data.</text>
</comment>
<protein>
    <submittedName>
        <fullName evidence="1">Uncharacterized protein</fullName>
    </submittedName>
</protein>
<accession>A0ABV0YJN2</accession>
<reference evidence="1 2" key="1">
    <citation type="submission" date="2021-06" db="EMBL/GenBank/DDBJ databases">
        <authorList>
            <person name="Palmer J.M."/>
        </authorList>
    </citation>
    <scope>NUCLEOTIDE SEQUENCE [LARGE SCALE GENOMIC DNA]</scope>
    <source>
        <strain evidence="1 2">AS_MEX2019</strain>
        <tissue evidence="1">Muscle</tissue>
    </source>
</reference>
<gene>
    <name evidence="1" type="ORF">AMECASPLE_038341</name>
</gene>
<proteinExistence type="predicted"/>
<sequence>MVQVVGEKQMVAIVLLKTTRIGGTSLCHTDYNHWKRKKGCTGCRNEGCRCAFCHTARVQEEVLPGVKSEQQPPAFAFLFHLRMLLDVLLPTAVT</sequence>
<name>A0ABV0YJN2_9TELE</name>
<dbReference type="Proteomes" id="UP001469553">
    <property type="component" value="Unassembled WGS sequence"/>
</dbReference>
<evidence type="ECO:0000313" key="1">
    <source>
        <dbReference type="EMBL" id="MEQ2293917.1"/>
    </source>
</evidence>
<keyword evidence="2" id="KW-1185">Reference proteome</keyword>